<accession>A0AAE4ZD80</accession>
<evidence type="ECO:0000256" key="1">
    <source>
        <dbReference type="SAM" id="MobiDB-lite"/>
    </source>
</evidence>
<organism evidence="2 3">
    <name type="scientific">Candidatus Kutchimonas denitrificans</name>
    <dbReference type="NCBI Taxonomy" id="3056748"/>
    <lineage>
        <taxon>Bacteria</taxon>
        <taxon>Pseudomonadati</taxon>
        <taxon>Gemmatimonadota</taxon>
        <taxon>Gemmatimonadia</taxon>
        <taxon>Candidatus Palauibacterales</taxon>
        <taxon>Candidatus Palauibacteraceae</taxon>
        <taxon>Candidatus Kutchimonas</taxon>
    </lineage>
</organism>
<dbReference type="AlphaFoldDB" id="A0AAE4ZD80"/>
<proteinExistence type="predicted"/>
<evidence type="ECO:0000313" key="2">
    <source>
        <dbReference type="EMBL" id="NIR76796.1"/>
    </source>
</evidence>
<feature type="region of interest" description="Disordered" evidence="1">
    <location>
        <begin position="1"/>
        <end position="22"/>
    </location>
</feature>
<sequence>MGKHFRFQRTSEDAGDGGTVIVRRAPPPPVWWCNFCGQKNTNDGINCMFCNKIGRWDEPENEAGRP</sequence>
<name>A0AAE4ZD80_9BACT</name>
<dbReference type="Proteomes" id="UP000702544">
    <property type="component" value="Unassembled WGS sequence"/>
</dbReference>
<protein>
    <submittedName>
        <fullName evidence="2">Uncharacterized protein</fullName>
    </submittedName>
</protein>
<dbReference type="EMBL" id="JAACAK010000148">
    <property type="protein sequence ID" value="NIR76796.1"/>
    <property type="molecule type" value="Genomic_DNA"/>
</dbReference>
<reference evidence="2 3" key="1">
    <citation type="submission" date="2020-01" db="EMBL/GenBank/DDBJ databases">
        <title>Genomes assembled from Gulf of Kutch pelagic sediment metagenomes.</title>
        <authorList>
            <person name="Chandrashekar M."/>
            <person name="Mahajan M.S."/>
            <person name="Dave K.J."/>
            <person name="Vatsa P."/>
            <person name="Nathani N.M."/>
        </authorList>
    </citation>
    <scope>NUCLEOTIDE SEQUENCE [LARGE SCALE GENOMIC DNA]</scope>
    <source>
        <strain evidence="2">KS3-K002</strain>
    </source>
</reference>
<evidence type="ECO:0000313" key="3">
    <source>
        <dbReference type="Proteomes" id="UP000702544"/>
    </source>
</evidence>
<gene>
    <name evidence="2" type="ORF">GWO12_17095</name>
</gene>
<comment type="caution">
    <text evidence="2">The sequence shown here is derived from an EMBL/GenBank/DDBJ whole genome shotgun (WGS) entry which is preliminary data.</text>
</comment>